<evidence type="ECO:0000313" key="6">
    <source>
        <dbReference type="EMBL" id="CAH2276032.1"/>
    </source>
</evidence>
<accession>A0AAD1RR65</accession>
<dbReference type="PANTHER" id="PTHR24217">
    <property type="entry name" value="PUTATIVE-RELATED"/>
    <property type="match status" value="1"/>
</dbReference>
<comment type="similarity">
    <text evidence="4">Belongs to the synaptopodin family.</text>
</comment>
<keyword evidence="2" id="KW-0963">Cytoplasm</keyword>
<protein>
    <recommendedName>
        <fullName evidence="8">Synaptopodin</fullName>
    </recommendedName>
</protein>
<evidence type="ECO:0008006" key="8">
    <source>
        <dbReference type="Google" id="ProtNLM"/>
    </source>
</evidence>
<gene>
    <name evidence="6" type="ORF">PECUL_23A019035</name>
</gene>
<feature type="region of interest" description="Disordered" evidence="5">
    <location>
        <begin position="621"/>
        <end position="651"/>
    </location>
</feature>
<organism evidence="6 7">
    <name type="scientific">Pelobates cultripes</name>
    <name type="common">Western spadefoot toad</name>
    <dbReference type="NCBI Taxonomy" id="61616"/>
    <lineage>
        <taxon>Eukaryota</taxon>
        <taxon>Metazoa</taxon>
        <taxon>Chordata</taxon>
        <taxon>Craniata</taxon>
        <taxon>Vertebrata</taxon>
        <taxon>Euteleostomi</taxon>
        <taxon>Amphibia</taxon>
        <taxon>Batrachia</taxon>
        <taxon>Anura</taxon>
        <taxon>Pelobatoidea</taxon>
        <taxon>Pelobatidae</taxon>
        <taxon>Pelobates</taxon>
    </lineage>
</organism>
<dbReference type="GO" id="GO:0030018">
    <property type="term" value="C:Z disc"/>
    <property type="evidence" value="ECO:0007669"/>
    <property type="project" value="TreeGrafter"/>
</dbReference>
<keyword evidence="3" id="KW-0597">Phosphoprotein</keyword>
<proteinExistence type="inferred from homology"/>
<evidence type="ECO:0000256" key="3">
    <source>
        <dbReference type="ARBA" id="ARBA00022553"/>
    </source>
</evidence>
<feature type="compositionally biased region" description="Polar residues" evidence="5">
    <location>
        <begin position="694"/>
        <end position="710"/>
    </location>
</feature>
<dbReference type="Proteomes" id="UP001295444">
    <property type="component" value="Chromosome 03"/>
</dbReference>
<dbReference type="GO" id="GO:0032233">
    <property type="term" value="P:positive regulation of actin filament bundle assembly"/>
    <property type="evidence" value="ECO:0007669"/>
    <property type="project" value="TreeGrafter"/>
</dbReference>
<dbReference type="GO" id="GO:0003779">
    <property type="term" value="F:actin binding"/>
    <property type="evidence" value="ECO:0007669"/>
    <property type="project" value="TreeGrafter"/>
</dbReference>
<feature type="region of interest" description="Disordered" evidence="5">
    <location>
        <begin position="287"/>
        <end position="306"/>
    </location>
</feature>
<feature type="region of interest" description="Disordered" evidence="5">
    <location>
        <begin position="690"/>
        <end position="788"/>
    </location>
</feature>
<comment type="subcellular location">
    <subcellularLocation>
        <location evidence="1">Cytoplasm</location>
    </subcellularLocation>
</comment>
<dbReference type="EMBL" id="OW240914">
    <property type="protein sequence ID" value="CAH2276032.1"/>
    <property type="molecule type" value="Genomic_DNA"/>
</dbReference>
<evidence type="ECO:0000256" key="5">
    <source>
        <dbReference type="SAM" id="MobiDB-lite"/>
    </source>
</evidence>
<feature type="compositionally biased region" description="Polar residues" evidence="5">
    <location>
        <begin position="218"/>
        <end position="236"/>
    </location>
</feature>
<feature type="compositionally biased region" description="Polar residues" evidence="5">
    <location>
        <begin position="621"/>
        <end position="644"/>
    </location>
</feature>
<dbReference type="GO" id="GO:0015629">
    <property type="term" value="C:actin cytoskeleton"/>
    <property type="evidence" value="ECO:0007669"/>
    <property type="project" value="TreeGrafter"/>
</dbReference>
<sequence length="788" mass="86619">MEVGMMLNSSLTSQTSLGDPVLSHGRSCDFVDSEKNGKAGHEPWINNYEAQDESSGLGEKIITSEIAKENKCNEDFEIVTSSWTVVEDDKSEEPTNVKLVTNDEEILSLAGSTDESPKISNTILVQEKIGDDLSLDLKHLSSTKGQSSIYQSRKAYFIRTVSLTEKELKEAQSISDNDATQLSPTQGSCSRGALLFHRRRQKLKALEQQKIAKRSESLDTQQRHSIPVAQSSQHGLQISHAVRTKPGVGSGQKTSANNMEETSSDTGYEGESENKWGVDLKGMEFPPIDNRAPSPSASEEDHQVPLSTHLKETLVLSSSNGFDDQTNIESGSILKNEEVMQNGTQNKQYCEVHLTLSKPISVSNRTAKPFGTQSSAKKILPSSEMSPVIDLPPPPTYAETLSSPPPVTRIISPPAYSALYPTDRNTEHFKPVLPVANDSEPRLTPQPKTGILEDIGARRGTKKSMFTFIEKPKMTPNPDLLSMVQTADERRKNKDHVDVPTEEEPFALGAEASNFQNNKTVKAKVDAGQTHKAPEWVTCLKSPDYKLKPPPAPVQTLTEAKGKGAELFARRQSRMERFVIESPSPYDVRSPSPTMSLPPSWTYASNAQSSPKQIVHQVKINQRSPKPCSTTPHMNTSSESVQSQKELEISKRQPYQLQSSLFILSPTKDPLSSLPKAAPPPKPMVMEYQHFKRQSSCPTSPVISSPTIYSPSHLHSMRSPTTNPSPSPTSVGRQTPTSQISPASPVPFTYTGVPPSRTKTVIQAPRPSFSARNAGLESQVWKPSPYYK</sequence>
<feature type="compositionally biased region" description="Polar residues" evidence="5">
    <location>
        <begin position="251"/>
        <end position="266"/>
    </location>
</feature>
<name>A0AAD1RR65_PELCU</name>
<keyword evidence="7" id="KW-1185">Reference proteome</keyword>
<dbReference type="AlphaFoldDB" id="A0AAD1RR65"/>
<evidence type="ECO:0000313" key="7">
    <source>
        <dbReference type="Proteomes" id="UP001295444"/>
    </source>
</evidence>
<dbReference type="GO" id="GO:0005634">
    <property type="term" value="C:nucleus"/>
    <property type="evidence" value="ECO:0007669"/>
    <property type="project" value="TreeGrafter"/>
</dbReference>
<feature type="region of interest" description="Disordered" evidence="5">
    <location>
        <begin position="213"/>
        <end position="274"/>
    </location>
</feature>
<evidence type="ECO:0000256" key="2">
    <source>
        <dbReference type="ARBA" id="ARBA00022490"/>
    </source>
</evidence>
<evidence type="ECO:0000256" key="4">
    <source>
        <dbReference type="ARBA" id="ARBA00038161"/>
    </source>
</evidence>
<dbReference type="PANTHER" id="PTHR24217:SF13">
    <property type="entry name" value="SYNAPTOPODIN"/>
    <property type="match status" value="1"/>
</dbReference>
<feature type="compositionally biased region" description="Low complexity" evidence="5">
    <location>
        <begin position="719"/>
        <end position="730"/>
    </location>
</feature>
<reference evidence="6" key="1">
    <citation type="submission" date="2022-03" db="EMBL/GenBank/DDBJ databases">
        <authorList>
            <person name="Alioto T."/>
            <person name="Alioto T."/>
            <person name="Gomez Garrido J."/>
        </authorList>
    </citation>
    <scope>NUCLEOTIDE SEQUENCE</scope>
</reference>
<feature type="compositionally biased region" description="Polar residues" evidence="5">
    <location>
        <begin position="731"/>
        <end position="742"/>
    </location>
</feature>
<evidence type="ECO:0000256" key="1">
    <source>
        <dbReference type="ARBA" id="ARBA00004496"/>
    </source>
</evidence>
<dbReference type="InterPro" id="IPR051976">
    <property type="entry name" value="Synaptopodin_domain"/>
</dbReference>